<dbReference type="EMBL" id="JASPKY010000591">
    <property type="protein sequence ID" value="KAK9688428.1"/>
    <property type="molecule type" value="Genomic_DNA"/>
</dbReference>
<reference evidence="2" key="1">
    <citation type="submission" date="2023-05" db="EMBL/GenBank/DDBJ databases">
        <authorList>
            <person name="Nardi F."/>
            <person name="Carapelli A."/>
            <person name="Cucini C."/>
        </authorList>
    </citation>
    <scope>NUCLEOTIDE SEQUENCE</scope>
    <source>
        <strain evidence="2">DMR45628</strain>
        <tissue evidence="2">Testes</tissue>
    </source>
</reference>
<gene>
    <name evidence="3" type="ORF">QE152_g30926</name>
    <name evidence="2" type="ORF">QE152_g35343</name>
</gene>
<dbReference type="AlphaFoldDB" id="A0AAW1IG81"/>
<evidence type="ECO:0000256" key="1">
    <source>
        <dbReference type="SAM" id="MobiDB-lite"/>
    </source>
</evidence>
<protein>
    <submittedName>
        <fullName evidence="2">Uncharacterized protein</fullName>
    </submittedName>
</protein>
<feature type="compositionally biased region" description="Low complexity" evidence="1">
    <location>
        <begin position="37"/>
        <end position="52"/>
    </location>
</feature>
<name>A0AAW1IG81_POPJA</name>
<accession>A0AAW1IG81</accession>
<sequence>MEDLSLRLVDIPFDNESLDQNFIDSDNENEVPRMPESILDSDSSDDNIPLSDVANSLRRDTTTTRTAQLPFGIMQTYCFIY</sequence>
<keyword evidence="4" id="KW-1185">Reference proteome</keyword>
<evidence type="ECO:0000313" key="3">
    <source>
        <dbReference type="EMBL" id="KAK9700941.1"/>
    </source>
</evidence>
<evidence type="ECO:0000313" key="2">
    <source>
        <dbReference type="EMBL" id="KAK9688428.1"/>
    </source>
</evidence>
<proteinExistence type="predicted"/>
<dbReference type="Proteomes" id="UP001458880">
    <property type="component" value="Unassembled WGS sequence"/>
</dbReference>
<evidence type="ECO:0000313" key="4">
    <source>
        <dbReference type="Proteomes" id="UP001458880"/>
    </source>
</evidence>
<reference evidence="2 4" key="2">
    <citation type="journal article" date="2024" name="BMC Genomics">
        <title>De novo assembly and annotation of Popillia japonica's genome with initial clues to its potential as an invasive pest.</title>
        <authorList>
            <person name="Cucini C."/>
            <person name="Boschi S."/>
            <person name="Funari R."/>
            <person name="Cardaioli E."/>
            <person name="Iannotti N."/>
            <person name="Marturano G."/>
            <person name="Paoli F."/>
            <person name="Bruttini M."/>
            <person name="Carapelli A."/>
            <person name="Frati F."/>
            <person name="Nardi F."/>
        </authorList>
    </citation>
    <scope>NUCLEOTIDE SEQUENCE [LARGE SCALE GENOMIC DNA]</scope>
    <source>
        <strain evidence="2">DMR45628</strain>
    </source>
</reference>
<feature type="region of interest" description="Disordered" evidence="1">
    <location>
        <begin position="19"/>
        <end position="53"/>
    </location>
</feature>
<comment type="caution">
    <text evidence="2">The sequence shown here is derived from an EMBL/GenBank/DDBJ whole genome shotgun (WGS) entry which is preliminary data.</text>
</comment>
<organism evidence="2 4">
    <name type="scientific">Popillia japonica</name>
    <name type="common">Japanese beetle</name>
    <dbReference type="NCBI Taxonomy" id="7064"/>
    <lineage>
        <taxon>Eukaryota</taxon>
        <taxon>Metazoa</taxon>
        <taxon>Ecdysozoa</taxon>
        <taxon>Arthropoda</taxon>
        <taxon>Hexapoda</taxon>
        <taxon>Insecta</taxon>
        <taxon>Pterygota</taxon>
        <taxon>Neoptera</taxon>
        <taxon>Endopterygota</taxon>
        <taxon>Coleoptera</taxon>
        <taxon>Polyphaga</taxon>
        <taxon>Scarabaeiformia</taxon>
        <taxon>Scarabaeidae</taxon>
        <taxon>Rutelinae</taxon>
        <taxon>Popillia</taxon>
    </lineage>
</organism>
<dbReference type="EMBL" id="JASPKY010000426">
    <property type="protein sequence ID" value="KAK9700941.1"/>
    <property type="molecule type" value="Genomic_DNA"/>
</dbReference>